<proteinExistence type="inferred from homology"/>
<dbReference type="SUPFAM" id="SSF49785">
    <property type="entry name" value="Galactose-binding domain-like"/>
    <property type="match status" value="1"/>
</dbReference>
<organism evidence="9 10">
    <name type="scientific">Stackebrandtia endophytica</name>
    <dbReference type="NCBI Taxonomy" id="1496996"/>
    <lineage>
        <taxon>Bacteria</taxon>
        <taxon>Bacillati</taxon>
        <taxon>Actinomycetota</taxon>
        <taxon>Actinomycetes</taxon>
        <taxon>Glycomycetales</taxon>
        <taxon>Glycomycetaceae</taxon>
        <taxon>Stackebrandtia</taxon>
    </lineage>
</organism>
<feature type="active site" description="Proton donor" evidence="4">
    <location>
        <position position="234"/>
    </location>
</feature>
<dbReference type="PROSITE" id="PS51175">
    <property type="entry name" value="CBM6"/>
    <property type="match status" value="1"/>
</dbReference>
<evidence type="ECO:0000256" key="1">
    <source>
        <dbReference type="ARBA" id="ARBA00009865"/>
    </source>
</evidence>
<keyword evidence="7" id="KW-0472">Membrane</keyword>
<dbReference type="InterPro" id="IPR008979">
    <property type="entry name" value="Galactose-bd-like_sf"/>
</dbReference>
<dbReference type="SUPFAM" id="SSF75005">
    <property type="entry name" value="Arabinanase/levansucrase/invertase"/>
    <property type="match status" value="1"/>
</dbReference>
<comment type="similarity">
    <text evidence="1 6">Belongs to the glycosyl hydrolase 43 family.</text>
</comment>
<feature type="site" description="Important for catalytic activity, responsible for pKa modulation of the active site Glu and correct orientation of both the proton donor and substrate" evidence="5">
    <location>
        <position position="175"/>
    </location>
</feature>
<dbReference type="GO" id="GO:0004553">
    <property type="term" value="F:hydrolase activity, hydrolyzing O-glycosyl compounds"/>
    <property type="evidence" value="ECO:0007669"/>
    <property type="project" value="InterPro"/>
</dbReference>
<dbReference type="GO" id="GO:0005975">
    <property type="term" value="P:carbohydrate metabolic process"/>
    <property type="evidence" value="ECO:0007669"/>
    <property type="project" value="InterPro"/>
</dbReference>
<dbReference type="PANTHER" id="PTHR42812">
    <property type="entry name" value="BETA-XYLOSIDASE"/>
    <property type="match status" value="1"/>
</dbReference>
<dbReference type="GO" id="GO:0030246">
    <property type="term" value="F:carbohydrate binding"/>
    <property type="evidence" value="ECO:0007669"/>
    <property type="project" value="InterPro"/>
</dbReference>
<sequence>MPERTLRRSTRYTLVAVIALAVVAVAGVWIANAQAQAQSLNTPTVEAEAIPPRLIIDRDFPDPDVSRFGDTYYAYSTNSGPNLPVATASSIEGPWSMAQRDALPQLGSWAQPGRTWAPDVSQRPDGTYLLYYTAHSLNPDRQCIGAAVAETPMGPFQPVGDAPLVCPSELGGAIDAASFSEDDDHYLIYKTDGNAVGLRPGIYLQQTSADGLHLSGEPIRIMENDQDYERNIIEAPVLLKQGGNYVLFYAGGEYWNGSYFTGYAVATSIGGPYTKAYRPLMTNGSLDGAVDGPGGADIVRGDTDHIVFHGHLPSGGRGVYVADLGWANDYPVVRGSRVRYEAESGDLNECRVRTDARGASQGAVAAYIDHSNSYVDLSVFTPSAGRHQVVIGFANGSVDGARHTLTVNGEQPTIVSYPFTGWDNWTELGVVVELATGWNTIRLNQRASYTELDYIEVS</sequence>
<dbReference type="InterPro" id="IPR005084">
    <property type="entry name" value="CBM6"/>
</dbReference>
<dbReference type="Pfam" id="PF22704">
    <property type="entry name" value="CBM13-like"/>
    <property type="match status" value="1"/>
</dbReference>
<dbReference type="Gene3D" id="2.115.10.20">
    <property type="entry name" value="Glycosyl hydrolase domain, family 43"/>
    <property type="match status" value="1"/>
</dbReference>
<keyword evidence="2 6" id="KW-0378">Hydrolase</keyword>
<evidence type="ECO:0000256" key="5">
    <source>
        <dbReference type="PIRSR" id="PIRSR606710-2"/>
    </source>
</evidence>
<dbReference type="CDD" id="cd08999">
    <property type="entry name" value="GH43_ABN-like"/>
    <property type="match status" value="1"/>
</dbReference>
<dbReference type="AlphaFoldDB" id="A0A543AQT6"/>
<dbReference type="InterPro" id="IPR055240">
    <property type="entry name" value="CBM13-like"/>
</dbReference>
<feature type="active site" description="Proton acceptor" evidence="4">
    <location>
        <position position="62"/>
    </location>
</feature>
<dbReference type="Pfam" id="PF04616">
    <property type="entry name" value="Glyco_hydro_43"/>
    <property type="match status" value="1"/>
</dbReference>
<evidence type="ECO:0000256" key="3">
    <source>
        <dbReference type="ARBA" id="ARBA00023295"/>
    </source>
</evidence>
<name>A0A543AQT6_9ACTN</name>
<feature type="transmembrane region" description="Helical" evidence="7">
    <location>
        <begin position="12"/>
        <end position="31"/>
    </location>
</feature>
<dbReference type="InterPro" id="IPR006710">
    <property type="entry name" value="Glyco_hydro_43"/>
</dbReference>
<keyword evidence="7" id="KW-1133">Transmembrane helix</keyword>
<evidence type="ECO:0000313" key="9">
    <source>
        <dbReference type="EMBL" id="TQL74948.1"/>
    </source>
</evidence>
<dbReference type="PANTHER" id="PTHR42812:SF5">
    <property type="entry name" value="ENDO-ARABINASE"/>
    <property type="match status" value="1"/>
</dbReference>
<feature type="domain" description="CBM6" evidence="8">
    <location>
        <begin position="338"/>
        <end position="458"/>
    </location>
</feature>
<dbReference type="RefSeq" id="WP_142034430.1">
    <property type="nucleotide sequence ID" value="NZ_JBHTGS010000002.1"/>
</dbReference>
<dbReference type="Proteomes" id="UP000317043">
    <property type="component" value="Unassembled WGS sequence"/>
</dbReference>
<dbReference type="OrthoDB" id="9801455at2"/>
<keyword evidence="7" id="KW-0812">Transmembrane</keyword>
<dbReference type="Gene3D" id="2.60.120.260">
    <property type="entry name" value="Galactose-binding domain-like"/>
    <property type="match status" value="1"/>
</dbReference>
<dbReference type="InterPro" id="IPR023296">
    <property type="entry name" value="Glyco_hydro_beta-prop_sf"/>
</dbReference>
<dbReference type="InterPro" id="IPR051795">
    <property type="entry name" value="Glycosyl_Hydrlase_43"/>
</dbReference>
<comment type="caution">
    <text evidence="9">The sequence shown here is derived from an EMBL/GenBank/DDBJ whole genome shotgun (WGS) entry which is preliminary data.</text>
</comment>
<evidence type="ECO:0000259" key="8">
    <source>
        <dbReference type="PROSITE" id="PS51175"/>
    </source>
</evidence>
<protein>
    <submittedName>
        <fullName evidence="9">Carbohydrate-binding protein with CBM35 doain</fullName>
    </submittedName>
</protein>
<evidence type="ECO:0000256" key="2">
    <source>
        <dbReference type="ARBA" id="ARBA00022801"/>
    </source>
</evidence>
<dbReference type="InParanoid" id="A0A543AQT6"/>
<reference evidence="9 10" key="1">
    <citation type="submission" date="2019-06" db="EMBL/GenBank/DDBJ databases">
        <title>Sequencing the genomes of 1000 actinobacteria strains.</title>
        <authorList>
            <person name="Klenk H.-P."/>
        </authorList>
    </citation>
    <scope>NUCLEOTIDE SEQUENCE [LARGE SCALE GENOMIC DNA]</scope>
    <source>
        <strain evidence="9 10">DSM 45928</strain>
    </source>
</reference>
<accession>A0A543AQT6</accession>
<keyword evidence="10" id="KW-1185">Reference proteome</keyword>
<evidence type="ECO:0000256" key="7">
    <source>
        <dbReference type="SAM" id="Phobius"/>
    </source>
</evidence>
<gene>
    <name evidence="9" type="ORF">FB566_0439</name>
</gene>
<keyword evidence="3 6" id="KW-0326">Glycosidase</keyword>
<evidence type="ECO:0000313" key="10">
    <source>
        <dbReference type="Proteomes" id="UP000317043"/>
    </source>
</evidence>
<dbReference type="EMBL" id="VFOW01000001">
    <property type="protein sequence ID" value="TQL74948.1"/>
    <property type="molecule type" value="Genomic_DNA"/>
</dbReference>
<evidence type="ECO:0000256" key="4">
    <source>
        <dbReference type="PIRSR" id="PIRSR606710-1"/>
    </source>
</evidence>
<evidence type="ECO:0000256" key="6">
    <source>
        <dbReference type="RuleBase" id="RU361187"/>
    </source>
</evidence>